<dbReference type="RefSeq" id="WP_095182846.1">
    <property type="nucleotide sequence ID" value="NZ_NIBD01000028.1"/>
</dbReference>
<dbReference type="AlphaFoldDB" id="A0A267M6D7"/>
<evidence type="ECO:0000313" key="2">
    <source>
        <dbReference type="Proteomes" id="UP000216008"/>
    </source>
</evidence>
<dbReference type="Proteomes" id="UP000216008">
    <property type="component" value="Unassembled WGS sequence"/>
</dbReference>
<evidence type="ECO:0000313" key="1">
    <source>
        <dbReference type="EMBL" id="PAB55166.1"/>
    </source>
</evidence>
<sequence>MEIIDKTKDKKEEQWQLGDVVKNSNDNFGLIVKDNNGNYCLMDITPNDNNTYRTDNTGIWGCAKTTLPELQHRRSLVDDTWHKVNAKLVIE</sequence>
<dbReference type="EMBL" id="NIBD01000028">
    <property type="protein sequence ID" value="PAB55166.1"/>
    <property type="molecule type" value="Genomic_DNA"/>
</dbReference>
<gene>
    <name evidence="1" type="ORF">A3Q24_05640</name>
</gene>
<reference evidence="1 2" key="1">
    <citation type="submission" date="2017-05" db="EMBL/GenBank/DDBJ databases">
        <title>Lactobacillus johnsonii from commercial turkeys.</title>
        <authorList>
            <person name="Johnson T.J."/>
            <person name="Youmans B."/>
        </authorList>
    </citation>
    <scope>NUCLEOTIDE SEQUENCE [LARGE SCALE GENOMIC DNA]</scope>
    <source>
        <strain evidence="1 2">UMNLJ114</strain>
    </source>
</reference>
<accession>A0A267M6D7</accession>
<protein>
    <submittedName>
        <fullName evidence="1">Uncharacterized protein</fullName>
    </submittedName>
</protein>
<comment type="caution">
    <text evidence="1">The sequence shown here is derived from an EMBL/GenBank/DDBJ whole genome shotgun (WGS) entry which is preliminary data.</text>
</comment>
<name>A0A267M6D7_LACJH</name>
<organism evidence="1 2">
    <name type="scientific">Lactobacillus johnsonii</name>
    <dbReference type="NCBI Taxonomy" id="33959"/>
    <lineage>
        <taxon>Bacteria</taxon>
        <taxon>Bacillati</taxon>
        <taxon>Bacillota</taxon>
        <taxon>Bacilli</taxon>
        <taxon>Lactobacillales</taxon>
        <taxon>Lactobacillaceae</taxon>
        <taxon>Lactobacillus</taxon>
    </lineage>
</organism>
<proteinExistence type="predicted"/>